<evidence type="ECO:0000256" key="6">
    <source>
        <dbReference type="RuleBase" id="RU364060"/>
    </source>
</evidence>
<feature type="compositionally biased region" description="Polar residues" evidence="7">
    <location>
        <begin position="251"/>
        <end position="260"/>
    </location>
</feature>
<feature type="compositionally biased region" description="Basic and acidic residues" evidence="7">
    <location>
        <begin position="37"/>
        <end position="49"/>
    </location>
</feature>
<dbReference type="Gene3D" id="6.10.140.200">
    <property type="match status" value="1"/>
</dbReference>
<dbReference type="SUPFAM" id="SSF140718">
    <property type="entry name" value="Mediator hinge subcomplex-like"/>
    <property type="match status" value="1"/>
</dbReference>
<evidence type="ECO:0000256" key="2">
    <source>
        <dbReference type="ARBA" id="ARBA00009994"/>
    </source>
</evidence>
<keyword evidence="9" id="KW-1185">Reference proteome</keyword>
<feature type="compositionally biased region" description="Low complexity" evidence="7">
    <location>
        <begin position="50"/>
        <end position="61"/>
    </location>
</feature>
<dbReference type="PANTHER" id="PTHR21428">
    <property type="entry name" value="MEDIATOR OF RNA POLYMERASE II TRANSCRIPTION SUBUNIT 7"/>
    <property type="match status" value="1"/>
</dbReference>
<evidence type="ECO:0000256" key="5">
    <source>
        <dbReference type="ARBA" id="ARBA00023242"/>
    </source>
</evidence>
<dbReference type="GO" id="GO:0006357">
    <property type="term" value="P:regulation of transcription by RNA polymerase II"/>
    <property type="evidence" value="ECO:0000318"/>
    <property type="project" value="GO_Central"/>
</dbReference>
<dbReference type="Pfam" id="PF05983">
    <property type="entry name" value="Med7"/>
    <property type="match status" value="1"/>
</dbReference>
<comment type="similarity">
    <text evidence="2 6">Belongs to the Mediator complex subunit 7 family.</text>
</comment>
<dbReference type="RefSeq" id="XP_003288627.1">
    <property type="nucleotide sequence ID" value="XM_003288579.1"/>
</dbReference>
<proteinExistence type="inferred from homology"/>
<accession>F0ZMI2</accession>
<evidence type="ECO:0000256" key="4">
    <source>
        <dbReference type="ARBA" id="ARBA00023163"/>
    </source>
</evidence>
<dbReference type="Proteomes" id="UP000001064">
    <property type="component" value="Unassembled WGS sequence"/>
</dbReference>
<dbReference type="GO" id="GO:0016592">
    <property type="term" value="C:mediator complex"/>
    <property type="evidence" value="ECO:0000318"/>
    <property type="project" value="GO_Central"/>
</dbReference>
<dbReference type="InterPro" id="IPR044888">
    <property type="entry name" value="Mediatior_Med7_sf"/>
</dbReference>
<dbReference type="VEuPathDB" id="AmoebaDB:DICPUDRAFT_152878"/>
<dbReference type="GO" id="GO:0003712">
    <property type="term" value="F:transcription coregulator activity"/>
    <property type="evidence" value="ECO:0007669"/>
    <property type="project" value="InterPro"/>
</dbReference>
<keyword evidence="5 6" id="KW-0539">Nucleus</keyword>
<feature type="compositionally biased region" description="Polar residues" evidence="7">
    <location>
        <begin position="1"/>
        <end position="17"/>
    </location>
</feature>
<comment type="function">
    <text evidence="6">Component of the Mediator complex, a coactivator involved in the regulated transcription of nearly all RNA polymerase II-dependent genes. Mediator functions as a bridge to convey information from gene-specific regulatory proteins to the basal RNA polymerase II transcription machinery.</text>
</comment>
<keyword evidence="3 6" id="KW-0805">Transcription regulation</keyword>
<feature type="compositionally biased region" description="Low complexity" evidence="7">
    <location>
        <begin position="261"/>
        <end position="271"/>
    </location>
</feature>
<evidence type="ECO:0000313" key="9">
    <source>
        <dbReference type="Proteomes" id="UP000001064"/>
    </source>
</evidence>
<dbReference type="InterPro" id="IPR037212">
    <property type="entry name" value="Med7/Med21-like"/>
</dbReference>
<protein>
    <recommendedName>
        <fullName evidence="6">Mediator of RNA polymerase II transcription subunit 7</fullName>
    </recommendedName>
</protein>
<dbReference type="eggNOG" id="KOG0570">
    <property type="taxonomic scope" value="Eukaryota"/>
</dbReference>
<evidence type="ECO:0000256" key="3">
    <source>
        <dbReference type="ARBA" id="ARBA00023015"/>
    </source>
</evidence>
<keyword evidence="6" id="KW-0010">Activator</keyword>
<evidence type="ECO:0000256" key="1">
    <source>
        <dbReference type="ARBA" id="ARBA00004123"/>
    </source>
</evidence>
<dbReference type="FunCoup" id="F0ZMI2">
    <property type="interactions" value="4"/>
</dbReference>
<dbReference type="AlphaFoldDB" id="F0ZMI2"/>
<dbReference type="PANTHER" id="PTHR21428:SF11">
    <property type="entry name" value="MEDIATOR OF RNA POLYMERASE II TRANSCRIPTION SUBUNIT 7"/>
    <property type="match status" value="1"/>
</dbReference>
<dbReference type="STRING" id="5786.F0ZMI2"/>
<dbReference type="KEGG" id="dpp:DICPUDRAFT_152878"/>
<dbReference type="GO" id="GO:0070847">
    <property type="term" value="C:core mediator complex"/>
    <property type="evidence" value="ECO:0000318"/>
    <property type="project" value="GO_Central"/>
</dbReference>
<feature type="region of interest" description="Disordered" evidence="7">
    <location>
        <begin position="237"/>
        <end position="275"/>
    </location>
</feature>
<feature type="region of interest" description="Disordered" evidence="7">
    <location>
        <begin position="1"/>
        <end position="104"/>
    </location>
</feature>
<feature type="compositionally biased region" description="Low complexity" evidence="7">
    <location>
        <begin position="238"/>
        <end position="250"/>
    </location>
</feature>
<gene>
    <name evidence="8" type="ORF">DICPUDRAFT_152878</name>
</gene>
<evidence type="ECO:0000313" key="8">
    <source>
        <dbReference type="EMBL" id="EGC34873.1"/>
    </source>
</evidence>
<feature type="compositionally biased region" description="Basic and acidic residues" evidence="7">
    <location>
        <begin position="78"/>
        <end position="91"/>
    </location>
</feature>
<dbReference type="EMBL" id="GL871080">
    <property type="protein sequence ID" value="EGC34873.1"/>
    <property type="molecule type" value="Genomic_DNA"/>
</dbReference>
<keyword evidence="4 6" id="KW-0804">Transcription</keyword>
<sequence>MQNNVSPPQQQAQQIENVSAFPPPPQFYKLYLNYTKDQFKDRENKEKIDTTTTNNNNNNNNNEEKQQSQDDQQQMNVDDDKDKKKDKKAELNKPLPPPIPPKMGSHYVQFGQNYSTVDMLPSLDESGSKQLYPKGDIEPIAELKKLNRSILFNYLQLLETLIENPTNYQKKIDDISLLFINFHHLLNSYRPHQARETLLSIMNEQIKQKFQSNETIKKSLEICKESIKKSFNHLQVETTNPITPNPNINPQSTDGLAQTSQPQKPQQNQNNDINMGETNWMDQLLDEMLEIN</sequence>
<dbReference type="OrthoDB" id="10253553at2759"/>
<name>F0ZMI2_DICPU</name>
<organism evidence="8 9">
    <name type="scientific">Dictyostelium purpureum</name>
    <name type="common">Slime mold</name>
    <dbReference type="NCBI Taxonomy" id="5786"/>
    <lineage>
        <taxon>Eukaryota</taxon>
        <taxon>Amoebozoa</taxon>
        <taxon>Evosea</taxon>
        <taxon>Eumycetozoa</taxon>
        <taxon>Dictyostelia</taxon>
        <taxon>Dictyosteliales</taxon>
        <taxon>Dictyosteliaceae</taxon>
        <taxon>Dictyostelium</taxon>
    </lineage>
</organism>
<dbReference type="InterPro" id="IPR009244">
    <property type="entry name" value="Mediatior_Med7"/>
</dbReference>
<comment type="subunit">
    <text evidence="6">Component of the Mediator complex.</text>
</comment>
<comment type="subcellular location">
    <subcellularLocation>
        <location evidence="1 6">Nucleus</location>
    </subcellularLocation>
</comment>
<dbReference type="GeneID" id="10502029"/>
<evidence type="ECO:0000256" key="7">
    <source>
        <dbReference type="SAM" id="MobiDB-lite"/>
    </source>
</evidence>
<dbReference type="InParanoid" id="F0ZMI2"/>
<reference evidence="9" key="1">
    <citation type="journal article" date="2011" name="Genome Biol.">
        <title>Comparative genomics of the social amoebae Dictyostelium discoideum and Dictyostelium purpureum.</title>
        <authorList>
            <consortium name="US DOE Joint Genome Institute (JGI-PGF)"/>
            <person name="Sucgang R."/>
            <person name="Kuo A."/>
            <person name="Tian X."/>
            <person name="Salerno W."/>
            <person name="Parikh A."/>
            <person name="Feasley C.L."/>
            <person name="Dalin E."/>
            <person name="Tu H."/>
            <person name="Huang E."/>
            <person name="Barry K."/>
            <person name="Lindquist E."/>
            <person name="Shapiro H."/>
            <person name="Bruce D."/>
            <person name="Schmutz J."/>
            <person name="Salamov A."/>
            <person name="Fey P."/>
            <person name="Gaudet P."/>
            <person name="Anjard C."/>
            <person name="Babu M.M."/>
            <person name="Basu S."/>
            <person name="Bushmanova Y."/>
            <person name="van der Wel H."/>
            <person name="Katoh-Kurasawa M."/>
            <person name="Dinh C."/>
            <person name="Coutinho P.M."/>
            <person name="Saito T."/>
            <person name="Elias M."/>
            <person name="Schaap P."/>
            <person name="Kay R.R."/>
            <person name="Henrissat B."/>
            <person name="Eichinger L."/>
            <person name="Rivero F."/>
            <person name="Putnam N.H."/>
            <person name="West C.M."/>
            <person name="Loomis W.F."/>
            <person name="Chisholm R.L."/>
            <person name="Shaulsky G."/>
            <person name="Strassmann J.E."/>
            <person name="Queller D.C."/>
            <person name="Kuspa A."/>
            <person name="Grigoriev I.V."/>
        </authorList>
    </citation>
    <scope>NUCLEOTIDE SEQUENCE [LARGE SCALE GENOMIC DNA]</scope>
    <source>
        <strain evidence="9">QSDP1</strain>
    </source>
</reference>
<dbReference type="OMA" id="SYRPHQA"/>